<dbReference type="EMBL" id="CAJVQC010004555">
    <property type="protein sequence ID" value="CAG8542160.1"/>
    <property type="molecule type" value="Genomic_DNA"/>
</dbReference>
<evidence type="ECO:0000313" key="1">
    <source>
        <dbReference type="EMBL" id="CAG8542160.1"/>
    </source>
</evidence>
<evidence type="ECO:0000313" key="2">
    <source>
        <dbReference type="Proteomes" id="UP000789920"/>
    </source>
</evidence>
<dbReference type="Proteomes" id="UP000789920">
    <property type="component" value="Unassembled WGS sequence"/>
</dbReference>
<keyword evidence="2" id="KW-1185">Reference proteome</keyword>
<gene>
    <name evidence="1" type="ORF">RPERSI_LOCUS3599</name>
</gene>
<organism evidence="1 2">
    <name type="scientific">Racocetra persica</name>
    <dbReference type="NCBI Taxonomy" id="160502"/>
    <lineage>
        <taxon>Eukaryota</taxon>
        <taxon>Fungi</taxon>
        <taxon>Fungi incertae sedis</taxon>
        <taxon>Mucoromycota</taxon>
        <taxon>Glomeromycotina</taxon>
        <taxon>Glomeromycetes</taxon>
        <taxon>Diversisporales</taxon>
        <taxon>Gigasporaceae</taxon>
        <taxon>Racocetra</taxon>
    </lineage>
</organism>
<sequence>MLDFESEENLQIETLLEDIEVLEDDNSQPKGSLITNLPSHHVIRPRLKEMAYENYEVCDNTIEEYRLQLHQLMNIQSPTPEEHASSENLSSNNMFRDLIFGKSQGSQESIDDLDYYLDIRCTPLASPDSDPLL</sequence>
<reference evidence="1" key="1">
    <citation type="submission" date="2021-06" db="EMBL/GenBank/DDBJ databases">
        <authorList>
            <person name="Kallberg Y."/>
            <person name="Tangrot J."/>
            <person name="Rosling A."/>
        </authorList>
    </citation>
    <scope>NUCLEOTIDE SEQUENCE</scope>
    <source>
        <strain evidence="1">MA461A</strain>
    </source>
</reference>
<protein>
    <submittedName>
        <fullName evidence="1">6008_t:CDS:1</fullName>
    </submittedName>
</protein>
<comment type="caution">
    <text evidence="1">The sequence shown here is derived from an EMBL/GenBank/DDBJ whole genome shotgun (WGS) entry which is preliminary data.</text>
</comment>
<accession>A0ACA9LSV9</accession>
<proteinExistence type="predicted"/>
<name>A0ACA9LSV9_9GLOM</name>